<dbReference type="Pfam" id="PF18029">
    <property type="entry name" value="Glyoxalase_6"/>
    <property type="match status" value="1"/>
</dbReference>
<proteinExistence type="predicted"/>
<evidence type="ECO:0000313" key="3">
    <source>
        <dbReference type="Proteomes" id="UP000321534"/>
    </source>
</evidence>
<name>A0A512CWI4_9MICO</name>
<organism evidence="2 3">
    <name type="scientific">Terrabacter aerolatus</name>
    <dbReference type="NCBI Taxonomy" id="422442"/>
    <lineage>
        <taxon>Bacteria</taxon>
        <taxon>Bacillati</taxon>
        <taxon>Actinomycetota</taxon>
        <taxon>Actinomycetes</taxon>
        <taxon>Micrococcales</taxon>
        <taxon>Intrasporangiaceae</taxon>
        <taxon>Terrabacter</taxon>
    </lineage>
</organism>
<keyword evidence="3" id="KW-1185">Reference proteome</keyword>
<accession>A0A512CWI4</accession>
<dbReference type="RefSeq" id="WP_147062747.1">
    <property type="nucleotide sequence ID" value="NZ_BAAARO010000025.1"/>
</dbReference>
<evidence type="ECO:0000313" key="2">
    <source>
        <dbReference type="EMBL" id="GEO28557.1"/>
    </source>
</evidence>
<dbReference type="OrthoDB" id="1645442at2"/>
<dbReference type="InterPro" id="IPR041581">
    <property type="entry name" value="Glyoxalase_6"/>
</dbReference>
<dbReference type="InterPro" id="IPR029068">
    <property type="entry name" value="Glyas_Bleomycin-R_OHBP_Dase"/>
</dbReference>
<dbReference type="PROSITE" id="PS51819">
    <property type="entry name" value="VOC"/>
    <property type="match status" value="1"/>
</dbReference>
<dbReference type="Gene3D" id="3.10.180.10">
    <property type="entry name" value="2,3-Dihydroxybiphenyl 1,2-Dioxygenase, domain 1"/>
    <property type="match status" value="1"/>
</dbReference>
<evidence type="ECO:0000259" key="1">
    <source>
        <dbReference type="PROSITE" id="PS51819"/>
    </source>
</evidence>
<dbReference type="AlphaFoldDB" id="A0A512CWI4"/>
<dbReference type="PANTHER" id="PTHR35908">
    <property type="entry name" value="HYPOTHETICAL FUSION PROTEIN"/>
    <property type="match status" value="1"/>
</dbReference>
<comment type="caution">
    <text evidence="2">The sequence shown here is derived from an EMBL/GenBank/DDBJ whole genome shotgun (WGS) entry which is preliminary data.</text>
</comment>
<dbReference type="SUPFAM" id="SSF54593">
    <property type="entry name" value="Glyoxalase/Bleomycin resistance protein/Dihydroxybiphenyl dioxygenase"/>
    <property type="match status" value="1"/>
</dbReference>
<dbReference type="Proteomes" id="UP000321534">
    <property type="component" value="Unassembled WGS sequence"/>
</dbReference>
<reference evidence="2 3" key="1">
    <citation type="submission" date="2019-07" db="EMBL/GenBank/DDBJ databases">
        <title>Whole genome shotgun sequence of Terrabacter aerolatus NBRC 106305.</title>
        <authorList>
            <person name="Hosoyama A."/>
            <person name="Uohara A."/>
            <person name="Ohji S."/>
            <person name="Ichikawa N."/>
        </authorList>
    </citation>
    <scope>NUCLEOTIDE SEQUENCE [LARGE SCALE GENOMIC DNA]</scope>
    <source>
        <strain evidence="2 3">NBRC 106305</strain>
    </source>
</reference>
<protein>
    <recommendedName>
        <fullName evidence="1">VOC domain-containing protein</fullName>
    </recommendedName>
</protein>
<dbReference type="InterPro" id="IPR037523">
    <property type="entry name" value="VOC_core"/>
</dbReference>
<dbReference type="PANTHER" id="PTHR35908:SF1">
    <property type="entry name" value="CONSERVED PROTEIN"/>
    <property type="match status" value="1"/>
</dbReference>
<sequence>MTTSPAPAVGRLASVSLDCPDPSTLADFYGALLGLPRAYESPDGGVVSLSDGGMAVTMMRAADHVPPTWPEPGQQQQLHLDILVTDLDDAVTRSIALGATEAAHQPAPSAWRVLLDPVGHPFCLTTVTGD</sequence>
<gene>
    <name evidence="2" type="ORF">TAE01_03670</name>
</gene>
<feature type="domain" description="VOC" evidence="1">
    <location>
        <begin position="11"/>
        <end position="127"/>
    </location>
</feature>
<dbReference type="EMBL" id="BJYX01000001">
    <property type="protein sequence ID" value="GEO28557.1"/>
    <property type="molecule type" value="Genomic_DNA"/>
</dbReference>